<evidence type="ECO:0000256" key="1">
    <source>
        <dbReference type="SAM" id="MobiDB-lite"/>
    </source>
</evidence>
<dbReference type="EMBL" id="KN880433">
    <property type="protein sequence ID" value="KIY73887.1"/>
    <property type="molecule type" value="Genomic_DNA"/>
</dbReference>
<dbReference type="AlphaFoldDB" id="A0A0D7BU00"/>
<proteinExistence type="predicted"/>
<accession>A0A0D7BU00</accession>
<name>A0A0D7BU00_9AGAR</name>
<dbReference type="Proteomes" id="UP000054007">
    <property type="component" value="Unassembled WGS sequence"/>
</dbReference>
<feature type="region of interest" description="Disordered" evidence="1">
    <location>
        <begin position="26"/>
        <end position="54"/>
    </location>
</feature>
<sequence length="104" mass="11811">MSPYPKVVTLGIEWVIFSGSLDKDKWGKGHGARPKIADNIHRVSDTEIQDRTRTPPIPYLCYPIPPLSHRDFGKRPWFAGKLRPLSHTLCYPISHTHSGQNPIL</sequence>
<organism evidence="2 3">
    <name type="scientific">Cylindrobasidium torrendii FP15055 ss-10</name>
    <dbReference type="NCBI Taxonomy" id="1314674"/>
    <lineage>
        <taxon>Eukaryota</taxon>
        <taxon>Fungi</taxon>
        <taxon>Dikarya</taxon>
        <taxon>Basidiomycota</taxon>
        <taxon>Agaricomycotina</taxon>
        <taxon>Agaricomycetes</taxon>
        <taxon>Agaricomycetidae</taxon>
        <taxon>Agaricales</taxon>
        <taxon>Marasmiineae</taxon>
        <taxon>Physalacriaceae</taxon>
        <taxon>Cylindrobasidium</taxon>
    </lineage>
</organism>
<protein>
    <submittedName>
        <fullName evidence="2">Uncharacterized protein</fullName>
    </submittedName>
</protein>
<keyword evidence="3" id="KW-1185">Reference proteome</keyword>
<evidence type="ECO:0000313" key="3">
    <source>
        <dbReference type="Proteomes" id="UP000054007"/>
    </source>
</evidence>
<gene>
    <name evidence="2" type="ORF">CYLTODRAFT_416538</name>
</gene>
<evidence type="ECO:0000313" key="2">
    <source>
        <dbReference type="EMBL" id="KIY73887.1"/>
    </source>
</evidence>
<reference evidence="2 3" key="1">
    <citation type="journal article" date="2015" name="Fungal Genet. Biol.">
        <title>Evolution of novel wood decay mechanisms in Agaricales revealed by the genome sequences of Fistulina hepatica and Cylindrobasidium torrendii.</title>
        <authorList>
            <person name="Floudas D."/>
            <person name="Held B.W."/>
            <person name="Riley R."/>
            <person name="Nagy L.G."/>
            <person name="Koehler G."/>
            <person name="Ransdell A.S."/>
            <person name="Younus H."/>
            <person name="Chow J."/>
            <person name="Chiniquy J."/>
            <person name="Lipzen A."/>
            <person name="Tritt A."/>
            <person name="Sun H."/>
            <person name="Haridas S."/>
            <person name="LaButti K."/>
            <person name="Ohm R.A."/>
            <person name="Kues U."/>
            <person name="Blanchette R.A."/>
            <person name="Grigoriev I.V."/>
            <person name="Minto R.E."/>
            <person name="Hibbett D.S."/>
        </authorList>
    </citation>
    <scope>NUCLEOTIDE SEQUENCE [LARGE SCALE GENOMIC DNA]</scope>
    <source>
        <strain evidence="2 3">FP15055 ss-10</strain>
    </source>
</reference>
<feature type="compositionally biased region" description="Basic and acidic residues" evidence="1">
    <location>
        <begin position="35"/>
        <end position="53"/>
    </location>
</feature>